<dbReference type="OrthoDB" id="5298023at2"/>
<dbReference type="SUPFAM" id="SSF53448">
    <property type="entry name" value="Nucleotide-diphospho-sugar transferases"/>
    <property type="match status" value="1"/>
</dbReference>
<accession>A0A2N5X0V6</accession>
<dbReference type="PANTHER" id="PTHR43777">
    <property type="entry name" value="MOLYBDENUM COFACTOR CYTIDYLYLTRANSFERASE"/>
    <property type="match status" value="1"/>
</dbReference>
<proteinExistence type="predicted"/>
<reference evidence="4 5" key="1">
    <citation type="submission" date="2018-01" db="EMBL/GenBank/DDBJ databases">
        <title>The draft genome sequence of Halioglobus lutimaris HF004.</title>
        <authorList>
            <person name="Du Z.-J."/>
            <person name="Shi M.-J."/>
        </authorList>
    </citation>
    <scope>NUCLEOTIDE SEQUENCE [LARGE SCALE GENOMIC DNA]</scope>
    <source>
        <strain evidence="4 5">HF004</strain>
    </source>
</reference>
<dbReference type="AlphaFoldDB" id="A0A2N5X0V6"/>
<evidence type="ECO:0000313" key="5">
    <source>
        <dbReference type="Proteomes" id="UP000235005"/>
    </source>
</evidence>
<evidence type="ECO:0000259" key="3">
    <source>
        <dbReference type="Pfam" id="PF12804"/>
    </source>
</evidence>
<name>A0A2N5X0V6_9GAMM</name>
<sequence>MPRSGKASLTSWSYCSVEPRASSKSPALSGLFYAPESLHSSQRSPPGPRERGVAQSPAQQPPDERILNVTILLLAAGTSRRFGRDKRRALLPDGTTILERTTAQALASGLPVMVCLRPSDEELAGALQSLGAQTLLCSLAYRGMGHTLAQGLERVKQEDGVLIALGDMPHIQPASYRAVAEALCPGTITLPQCNGSTGHPVGFSREFFTELAALTGDRGARQVIGRNENAIVRVALTDTGIFTDIDSPADIT</sequence>
<gene>
    <name evidence="4" type="ORF">C0039_14210</name>
</gene>
<dbReference type="CDD" id="cd04182">
    <property type="entry name" value="GT_2_like_f"/>
    <property type="match status" value="1"/>
</dbReference>
<dbReference type="InterPro" id="IPR029044">
    <property type="entry name" value="Nucleotide-diphossugar_trans"/>
</dbReference>
<keyword evidence="4" id="KW-0808">Transferase</keyword>
<organism evidence="4 5">
    <name type="scientific">Pseudohalioglobus lutimaris</name>
    <dbReference type="NCBI Taxonomy" id="1737061"/>
    <lineage>
        <taxon>Bacteria</taxon>
        <taxon>Pseudomonadati</taxon>
        <taxon>Pseudomonadota</taxon>
        <taxon>Gammaproteobacteria</taxon>
        <taxon>Cellvibrionales</taxon>
        <taxon>Halieaceae</taxon>
        <taxon>Pseudohalioglobus</taxon>
    </lineage>
</organism>
<keyword evidence="1" id="KW-0460">Magnesium</keyword>
<keyword evidence="5" id="KW-1185">Reference proteome</keyword>
<feature type="region of interest" description="Disordered" evidence="2">
    <location>
        <begin position="34"/>
        <end position="61"/>
    </location>
</feature>
<dbReference type="InterPro" id="IPR025877">
    <property type="entry name" value="MobA-like_NTP_Trfase"/>
</dbReference>
<dbReference type="EMBL" id="PKUS01000019">
    <property type="protein sequence ID" value="PLW68106.1"/>
    <property type="molecule type" value="Genomic_DNA"/>
</dbReference>
<evidence type="ECO:0000256" key="2">
    <source>
        <dbReference type="SAM" id="MobiDB-lite"/>
    </source>
</evidence>
<comment type="caution">
    <text evidence="4">The sequence shown here is derived from an EMBL/GenBank/DDBJ whole genome shotgun (WGS) entry which is preliminary data.</text>
</comment>
<protein>
    <submittedName>
        <fullName evidence="4">Nucleotidyltransferase family protein</fullName>
    </submittedName>
</protein>
<dbReference type="PANTHER" id="PTHR43777:SF1">
    <property type="entry name" value="MOLYBDENUM COFACTOR CYTIDYLYLTRANSFERASE"/>
    <property type="match status" value="1"/>
</dbReference>
<dbReference type="Gene3D" id="3.90.550.10">
    <property type="entry name" value="Spore Coat Polysaccharide Biosynthesis Protein SpsA, Chain A"/>
    <property type="match status" value="1"/>
</dbReference>
<dbReference type="GO" id="GO:0016779">
    <property type="term" value="F:nucleotidyltransferase activity"/>
    <property type="evidence" value="ECO:0007669"/>
    <property type="project" value="UniProtKB-ARBA"/>
</dbReference>
<dbReference type="Proteomes" id="UP000235005">
    <property type="component" value="Unassembled WGS sequence"/>
</dbReference>
<feature type="domain" description="MobA-like NTP transferase" evidence="3">
    <location>
        <begin position="72"/>
        <end position="227"/>
    </location>
</feature>
<dbReference type="Pfam" id="PF12804">
    <property type="entry name" value="NTP_transf_3"/>
    <property type="match status" value="1"/>
</dbReference>
<evidence type="ECO:0000256" key="1">
    <source>
        <dbReference type="ARBA" id="ARBA00022842"/>
    </source>
</evidence>
<evidence type="ECO:0000313" key="4">
    <source>
        <dbReference type="EMBL" id="PLW68106.1"/>
    </source>
</evidence>